<dbReference type="AlphaFoldDB" id="A0A7J6FGG1"/>
<feature type="compositionally biased region" description="Basic residues" evidence="9">
    <location>
        <begin position="260"/>
        <end position="269"/>
    </location>
</feature>
<dbReference type="InterPro" id="IPR001841">
    <property type="entry name" value="Znf_RING"/>
</dbReference>
<dbReference type="GO" id="GO:0016567">
    <property type="term" value="P:protein ubiquitination"/>
    <property type="evidence" value="ECO:0007669"/>
    <property type="project" value="TreeGrafter"/>
</dbReference>
<keyword evidence="10" id="KW-1133">Transmembrane helix</keyword>
<evidence type="ECO:0000313" key="13">
    <source>
        <dbReference type="Proteomes" id="UP000583929"/>
    </source>
</evidence>
<keyword evidence="4" id="KW-0479">Metal-binding</keyword>
<dbReference type="FunFam" id="3.30.40.10:FF:000022">
    <property type="entry name" value="E3 ubiquitin-protein ligase RING1-like"/>
    <property type="match status" value="1"/>
</dbReference>
<dbReference type="PROSITE" id="PS50089">
    <property type="entry name" value="ZF_RING_2"/>
    <property type="match status" value="1"/>
</dbReference>
<feature type="transmembrane region" description="Helical" evidence="10">
    <location>
        <begin position="16"/>
        <end position="37"/>
    </location>
</feature>
<evidence type="ECO:0000256" key="1">
    <source>
        <dbReference type="ARBA" id="ARBA00000900"/>
    </source>
</evidence>
<keyword evidence="5 8" id="KW-0863">Zinc-finger</keyword>
<dbReference type="GO" id="GO:0005737">
    <property type="term" value="C:cytoplasm"/>
    <property type="evidence" value="ECO:0007669"/>
    <property type="project" value="TreeGrafter"/>
</dbReference>
<gene>
    <name evidence="12" type="ORF">G4B88_022171</name>
</gene>
<dbReference type="Proteomes" id="UP000583929">
    <property type="component" value="Unassembled WGS sequence"/>
</dbReference>
<dbReference type="Pfam" id="PF13639">
    <property type="entry name" value="zf-RING_2"/>
    <property type="match status" value="1"/>
</dbReference>
<evidence type="ECO:0000256" key="2">
    <source>
        <dbReference type="ARBA" id="ARBA00012483"/>
    </source>
</evidence>
<reference evidence="12 13" key="1">
    <citation type="journal article" date="2020" name="bioRxiv">
        <title>Sequence and annotation of 42 cannabis genomes reveals extensive copy number variation in cannabinoid synthesis and pathogen resistance genes.</title>
        <authorList>
            <person name="Mckernan K.J."/>
            <person name="Helbert Y."/>
            <person name="Kane L.T."/>
            <person name="Ebling H."/>
            <person name="Zhang L."/>
            <person name="Liu B."/>
            <person name="Eaton Z."/>
            <person name="Mclaughlin S."/>
            <person name="Kingan S."/>
            <person name="Baybayan P."/>
            <person name="Concepcion G."/>
            <person name="Jordan M."/>
            <person name="Riva A."/>
            <person name="Barbazuk W."/>
            <person name="Harkins T."/>
        </authorList>
    </citation>
    <scope>NUCLEOTIDE SEQUENCE [LARGE SCALE GENOMIC DNA]</scope>
    <source>
        <strain evidence="13">cv. Jamaican Lion 4</strain>
        <tissue evidence="12">Leaf</tissue>
    </source>
</reference>
<evidence type="ECO:0000256" key="9">
    <source>
        <dbReference type="SAM" id="MobiDB-lite"/>
    </source>
</evidence>
<sequence>MVSAVHQQHHQQADGTASLIAGAAAVALLGTAFPILFSRKDTYEKCPECDGAGFVQKSRVTIRANAARKDETQIFWQAQPIDKTSQPSEPPSNPTFSVAGDPPEVFSVSDLRRSRCCCKEYCIVNQFASFLLIGRGYKCVFVIMESRKLVFVSEVDFGKFVCVACCGDIKKKLLVSYFRLGWNFWYMDLARTSYWCYRCSQFISVGIQVSVQDTVLCPHCGGGFVEEMQNPTPTRSPNHNRFLAAAMYPDHAPNPESRRYGQRLRRSQRSSRDRSPFNPVIVLRGTAEGGGAGGDDREQSNGTDRSNFELYYDDGVGTSLRPLPPSISEFFMGSGFDRLLDQLSQLEINGVGRMDHPPASKAAIESMPIIKIVANHISTELHCAVCKEEFELNSEAREMPCKHIYHTDCILPWLSLRNSCPVCRHQLPTDVHGCPRNSPESADGVGDEETMDLIIWRLPGGGFAVGRFTGGRRAAERELPIVYTEMDGGFNTSGAPMRIAFQSSGSMSRERGRVGRAFHNFFSFFGRLRRSSSRSGAAPNLSRRSLSSTIFSRARRSRRWTLDDS</sequence>
<accession>A0A7J6FGG1</accession>
<evidence type="ECO:0000256" key="10">
    <source>
        <dbReference type="SAM" id="Phobius"/>
    </source>
</evidence>
<evidence type="ECO:0000259" key="11">
    <source>
        <dbReference type="PROSITE" id="PS50089"/>
    </source>
</evidence>
<feature type="domain" description="RING-type" evidence="11">
    <location>
        <begin position="383"/>
        <end position="424"/>
    </location>
</feature>
<keyword evidence="10" id="KW-0812">Transmembrane</keyword>
<dbReference type="SMART" id="SM00184">
    <property type="entry name" value="RING"/>
    <property type="match status" value="1"/>
</dbReference>
<evidence type="ECO:0000313" key="12">
    <source>
        <dbReference type="EMBL" id="KAF4369786.1"/>
    </source>
</evidence>
<dbReference type="PANTHER" id="PTHR15710">
    <property type="entry name" value="E3 UBIQUITIN-PROTEIN LIGASE PRAJA"/>
    <property type="match status" value="1"/>
</dbReference>
<dbReference type="CDD" id="cd16667">
    <property type="entry name" value="RING-H2_RNF126-like"/>
    <property type="match status" value="1"/>
</dbReference>
<evidence type="ECO:0000256" key="3">
    <source>
        <dbReference type="ARBA" id="ARBA00022679"/>
    </source>
</evidence>
<dbReference type="EMBL" id="JAATIQ010000212">
    <property type="protein sequence ID" value="KAF4369786.1"/>
    <property type="molecule type" value="Genomic_DNA"/>
</dbReference>
<dbReference type="SUPFAM" id="SSF57850">
    <property type="entry name" value="RING/U-box"/>
    <property type="match status" value="1"/>
</dbReference>
<dbReference type="PANTHER" id="PTHR15710:SF217">
    <property type="entry name" value="E3 UBIQUITIN-PROTEIN LIGASE RDUF2"/>
    <property type="match status" value="1"/>
</dbReference>
<protein>
    <recommendedName>
        <fullName evidence="2">RING-type E3 ubiquitin transferase</fullName>
        <ecNumber evidence="2">2.3.2.27</ecNumber>
    </recommendedName>
</protein>
<keyword evidence="13" id="KW-1185">Reference proteome</keyword>
<keyword evidence="6" id="KW-0833">Ubl conjugation pathway</keyword>
<dbReference type="GO" id="GO:0008270">
    <property type="term" value="F:zinc ion binding"/>
    <property type="evidence" value="ECO:0007669"/>
    <property type="project" value="UniProtKB-KW"/>
</dbReference>
<evidence type="ECO:0000256" key="8">
    <source>
        <dbReference type="PROSITE-ProRule" id="PRU00175"/>
    </source>
</evidence>
<dbReference type="EC" id="2.3.2.27" evidence="2"/>
<feature type="region of interest" description="Disordered" evidence="9">
    <location>
        <begin position="80"/>
        <end position="101"/>
    </location>
</feature>
<comment type="catalytic activity">
    <reaction evidence="1">
        <text>S-ubiquitinyl-[E2 ubiquitin-conjugating enzyme]-L-cysteine + [acceptor protein]-L-lysine = [E2 ubiquitin-conjugating enzyme]-L-cysteine + N(6)-ubiquitinyl-[acceptor protein]-L-lysine.</text>
        <dbReference type="EC" id="2.3.2.27"/>
    </reaction>
</comment>
<keyword evidence="3" id="KW-0808">Transferase</keyword>
<dbReference type="Pfam" id="PF14369">
    <property type="entry name" value="Zn_ribbon_19"/>
    <property type="match status" value="1"/>
</dbReference>
<dbReference type="InterPro" id="IPR039525">
    <property type="entry name" value="RNF126-like_zinc-ribbon"/>
</dbReference>
<dbReference type="InterPro" id="IPR013083">
    <property type="entry name" value="Znf_RING/FYVE/PHD"/>
</dbReference>
<evidence type="ECO:0000256" key="7">
    <source>
        <dbReference type="ARBA" id="ARBA00022833"/>
    </source>
</evidence>
<dbReference type="InterPro" id="IPR010543">
    <property type="entry name" value="DUF1117"/>
</dbReference>
<feature type="region of interest" description="Disordered" evidence="9">
    <location>
        <begin position="249"/>
        <end position="308"/>
    </location>
</feature>
<organism evidence="12 13">
    <name type="scientific">Cannabis sativa</name>
    <name type="common">Hemp</name>
    <name type="synonym">Marijuana</name>
    <dbReference type="NCBI Taxonomy" id="3483"/>
    <lineage>
        <taxon>Eukaryota</taxon>
        <taxon>Viridiplantae</taxon>
        <taxon>Streptophyta</taxon>
        <taxon>Embryophyta</taxon>
        <taxon>Tracheophyta</taxon>
        <taxon>Spermatophyta</taxon>
        <taxon>Magnoliopsida</taxon>
        <taxon>eudicotyledons</taxon>
        <taxon>Gunneridae</taxon>
        <taxon>Pentapetalae</taxon>
        <taxon>rosids</taxon>
        <taxon>fabids</taxon>
        <taxon>Rosales</taxon>
        <taxon>Cannabaceae</taxon>
        <taxon>Cannabis</taxon>
    </lineage>
</organism>
<dbReference type="Pfam" id="PF06547">
    <property type="entry name" value="DUF1117"/>
    <property type="match status" value="1"/>
</dbReference>
<dbReference type="GO" id="GO:0061630">
    <property type="term" value="F:ubiquitin protein ligase activity"/>
    <property type="evidence" value="ECO:0007669"/>
    <property type="project" value="UniProtKB-EC"/>
</dbReference>
<name>A0A7J6FGG1_CANSA</name>
<proteinExistence type="predicted"/>
<evidence type="ECO:0000256" key="6">
    <source>
        <dbReference type="ARBA" id="ARBA00022786"/>
    </source>
</evidence>
<keyword evidence="7" id="KW-0862">Zinc</keyword>
<keyword evidence="10" id="KW-0472">Membrane</keyword>
<evidence type="ECO:0000256" key="4">
    <source>
        <dbReference type="ARBA" id="ARBA00022723"/>
    </source>
</evidence>
<dbReference type="Gene3D" id="3.30.40.10">
    <property type="entry name" value="Zinc/RING finger domain, C3HC4 (zinc finger)"/>
    <property type="match status" value="1"/>
</dbReference>
<evidence type="ECO:0000256" key="5">
    <source>
        <dbReference type="ARBA" id="ARBA00022771"/>
    </source>
</evidence>
<comment type="caution">
    <text evidence="12">The sequence shown here is derived from an EMBL/GenBank/DDBJ whole genome shotgun (WGS) entry which is preliminary data.</text>
</comment>